<dbReference type="RefSeq" id="WP_042979680.1">
    <property type="nucleotide sequence ID" value="NZ_JMQC01000008.1"/>
</dbReference>
<accession>A0A090YQX9</accession>
<dbReference type="Proteomes" id="UP000029389">
    <property type="component" value="Unassembled WGS sequence"/>
</dbReference>
<organism evidence="1 2">
    <name type="scientific">Bacillus clarus</name>
    <dbReference type="NCBI Taxonomy" id="2338372"/>
    <lineage>
        <taxon>Bacteria</taxon>
        <taxon>Bacillati</taxon>
        <taxon>Bacillota</taxon>
        <taxon>Bacilli</taxon>
        <taxon>Bacillales</taxon>
        <taxon>Bacillaceae</taxon>
        <taxon>Bacillus</taxon>
        <taxon>Bacillus cereus group</taxon>
    </lineage>
</organism>
<protein>
    <submittedName>
        <fullName evidence="1">TPR domain protein</fullName>
    </submittedName>
</protein>
<evidence type="ECO:0000313" key="1">
    <source>
        <dbReference type="EMBL" id="KFN01239.1"/>
    </source>
</evidence>
<dbReference type="InterPro" id="IPR011990">
    <property type="entry name" value="TPR-like_helical_dom_sf"/>
</dbReference>
<gene>
    <name evidence="1" type="ORF">DJ93_1087</name>
</gene>
<dbReference type="Gene3D" id="1.25.40.10">
    <property type="entry name" value="Tetratricopeptide repeat domain"/>
    <property type="match status" value="1"/>
</dbReference>
<proteinExistence type="predicted"/>
<reference evidence="1 2" key="1">
    <citation type="submission" date="2014-04" db="EMBL/GenBank/DDBJ databases">
        <authorList>
            <person name="Bishop-Lilly K.A."/>
            <person name="Broomall S.M."/>
            <person name="Chain P.S."/>
            <person name="Chertkov O."/>
            <person name="Coyne S.R."/>
            <person name="Daligault H.E."/>
            <person name="Davenport K.W."/>
            <person name="Erkkila T."/>
            <person name="Frey K.G."/>
            <person name="Gibbons H.S."/>
            <person name="Gu W."/>
            <person name="Jaissle J."/>
            <person name="Johnson S.L."/>
            <person name="Koroleva G.I."/>
            <person name="Ladner J.T."/>
            <person name="Lo C.-C."/>
            <person name="Minogue T.D."/>
            <person name="Munk C."/>
            <person name="Palacios G.F."/>
            <person name="Redden C.L."/>
            <person name="Rosenzweig C.N."/>
            <person name="Scholz M.B."/>
            <person name="Teshima H."/>
            <person name="Xu Y."/>
        </authorList>
    </citation>
    <scope>NUCLEOTIDE SEQUENCE [LARGE SCALE GENOMIC DNA]</scope>
    <source>
        <strain evidence="1 2">BHP</strain>
    </source>
</reference>
<comment type="caution">
    <text evidence="1">The sequence shown here is derived from an EMBL/GenBank/DDBJ whole genome shotgun (WGS) entry which is preliminary data.</text>
</comment>
<dbReference type="PATRIC" id="fig|1405.8.peg.1264"/>
<dbReference type="AlphaFoldDB" id="A0A090YQX9"/>
<evidence type="ECO:0000313" key="2">
    <source>
        <dbReference type="Proteomes" id="UP000029389"/>
    </source>
</evidence>
<dbReference type="EMBL" id="JMQC01000008">
    <property type="protein sequence ID" value="KFN01239.1"/>
    <property type="molecule type" value="Genomic_DNA"/>
</dbReference>
<name>A0A090YQX9_9BACI</name>
<dbReference type="SUPFAM" id="SSF48452">
    <property type="entry name" value="TPR-like"/>
    <property type="match status" value="1"/>
</dbReference>
<sequence length="101" mass="11788">MLYNYTYKPLKVIKYGNLALDIFEKHPGHEIKVGLWKNLLGGICVYLEQYEESEEYFTAAIDILQKQGAEELILRVRNNIGWLYNLIRNNKRDSIPGSLLL</sequence>